<evidence type="ECO:0000313" key="2">
    <source>
        <dbReference type="EMBL" id="AAN41325.1"/>
    </source>
</evidence>
<keyword evidence="1" id="KW-0472">Membrane</keyword>
<evidence type="ECO:0000256" key="1">
    <source>
        <dbReference type="SAM" id="Phobius"/>
    </source>
</evidence>
<feature type="transmembrane region" description="Helical" evidence="1">
    <location>
        <begin position="76"/>
        <end position="96"/>
    </location>
</feature>
<dbReference type="EMBL" id="BT000925">
    <property type="protein sequence ID" value="AAN41325.1"/>
    <property type="molecule type" value="mRNA"/>
</dbReference>
<sequence length="119" mass="13727">MNPVGSNGSSSSSGDGCAAVWRSEVTKQRGVSWARRWKRWWFCVCRSSITRPQDEHSVIDLPELVVVHRPCADEQYGHFIFVFLYVCVFFFFTLTCECGKAFLYYKSKQTAYFSLVNKS</sequence>
<gene>
    <name evidence="2" type="ordered locus">At4g36655</name>
</gene>
<name>Q8H108_ARATH</name>
<reference evidence="2" key="1">
    <citation type="submission" date="2002-10" db="EMBL/GenBank/DDBJ databases">
        <title>Arabidopsis Open Reading Frame (ORF) Clones.</title>
        <authorList>
            <person name="Yamada K."/>
            <person name="Chan M.M."/>
            <person name="Chang C.H."/>
            <person name="Dale J.M."/>
            <person name="Hsuan V.W."/>
            <person name="Lee J.M."/>
            <person name="Quach H.L."/>
            <person name="Tang C.C."/>
            <person name="Toriumi M."/>
            <person name="Wallender E.K."/>
            <person name="Wong C."/>
            <person name="Wu H.C."/>
            <person name="Yu G."/>
            <person name="Yuan S."/>
            <person name="Chen H."/>
            <person name="Cheuk R."/>
            <person name="Jones T."/>
            <person name="Kim C.J."/>
            <person name="Nguyen M."/>
            <person name="Palm C.J."/>
            <person name="Shinn P."/>
            <person name="Southwick A."/>
            <person name="Tripp M.G."/>
            <person name="Wu T."/>
            <person name="Davis R.W."/>
            <person name="Ecker J.R."/>
            <person name="Theologis A."/>
        </authorList>
    </citation>
    <scope>NUCLEOTIDE SEQUENCE</scope>
</reference>
<organism evidence="2">
    <name type="scientific">Arabidopsis thaliana</name>
    <name type="common">Mouse-ear cress</name>
    <dbReference type="NCBI Taxonomy" id="3702"/>
    <lineage>
        <taxon>Eukaryota</taxon>
        <taxon>Viridiplantae</taxon>
        <taxon>Streptophyta</taxon>
        <taxon>Embryophyta</taxon>
        <taxon>Tracheophyta</taxon>
        <taxon>Spermatophyta</taxon>
        <taxon>Magnoliopsida</taxon>
        <taxon>eudicotyledons</taxon>
        <taxon>Gunneridae</taxon>
        <taxon>Pentapetalae</taxon>
        <taxon>rosids</taxon>
        <taxon>malvids</taxon>
        <taxon>Brassicales</taxon>
        <taxon>Brassicaceae</taxon>
        <taxon>Camelineae</taxon>
        <taxon>Arabidopsis</taxon>
    </lineage>
</organism>
<dbReference type="AlphaFoldDB" id="Q8H108"/>
<accession>Q8H108</accession>
<keyword evidence="1" id="KW-1133">Transmembrane helix</keyword>
<keyword evidence="1" id="KW-0812">Transmembrane</keyword>
<proteinExistence type="evidence at transcript level"/>
<protein>
    <submittedName>
        <fullName evidence="2">Uncharacterized protein At4g36655</fullName>
    </submittedName>
</protein>